<dbReference type="RefSeq" id="WP_079727645.1">
    <property type="nucleotide sequence ID" value="NZ_FUZP01000001.1"/>
</dbReference>
<reference evidence="1 2" key="1">
    <citation type="submission" date="2017-02" db="EMBL/GenBank/DDBJ databases">
        <authorList>
            <person name="Peterson S.W."/>
        </authorList>
    </citation>
    <scope>NUCLEOTIDE SEQUENCE [LARGE SCALE GENOMIC DNA]</scope>
    <source>
        <strain evidence="1 2">VKM Ac-2059</strain>
    </source>
</reference>
<gene>
    <name evidence="1" type="ORF">SAMN06309945_1660</name>
</gene>
<dbReference type="InterPro" id="IPR019270">
    <property type="entry name" value="DUF2283"/>
</dbReference>
<dbReference type="STRING" id="123320.SAMN06309945_1660"/>
<proteinExistence type="predicted"/>
<dbReference type="Pfam" id="PF10049">
    <property type="entry name" value="DUF2283"/>
    <property type="match status" value="1"/>
</dbReference>
<dbReference type="Proteomes" id="UP000190857">
    <property type="component" value="Unassembled WGS sequence"/>
</dbReference>
<protein>
    <submittedName>
        <fullName evidence="1">Uncharacterized protein YuzE</fullName>
    </submittedName>
</protein>
<keyword evidence="2" id="KW-1185">Reference proteome</keyword>
<dbReference type="EMBL" id="FUZP01000001">
    <property type="protein sequence ID" value="SKC52183.1"/>
    <property type="molecule type" value="Genomic_DNA"/>
</dbReference>
<evidence type="ECO:0000313" key="2">
    <source>
        <dbReference type="Proteomes" id="UP000190857"/>
    </source>
</evidence>
<evidence type="ECO:0000313" key="1">
    <source>
        <dbReference type="EMBL" id="SKC52183.1"/>
    </source>
</evidence>
<dbReference type="OrthoDB" id="2911799at2"/>
<accession>A0A1T5JM19</accession>
<organism evidence="1 2">
    <name type="scientific">Okibacterium fritillariae</name>
    <dbReference type="NCBI Taxonomy" id="123320"/>
    <lineage>
        <taxon>Bacteria</taxon>
        <taxon>Bacillati</taxon>
        <taxon>Actinomycetota</taxon>
        <taxon>Actinomycetes</taxon>
        <taxon>Micrococcales</taxon>
        <taxon>Microbacteriaceae</taxon>
        <taxon>Okibacterium</taxon>
    </lineage>
</organism>
<name>A0A1T5JM19_9MICO</name>
<dbReference type="AlphaFoldDB" id="A0A1T5JM19"/>
<sequence>MQISYDAEADAAYIRIVDAVAPGQAARQVGFIETPNGVTQVVLDFDESGRLLGVEVLGARDGLTPEVLAQAVLPEK</sequence>